<evidence type="ECO:0008006" key="4">
    <source>
        <dbReference type="Google" id="ProtNLM"/>
    </source>
</evidence>
<accession>A0A9D5QCL2</accession>
<dbReference type="PROSITE" id="PS51257">
    <property type="entry name" value="PROKAR_LIPOPROTEIN"/>
    <property type="match status" value="1"/>
</dbReference>
<dbReference type="AlphaFoldDB" id="A0A9D5QCL2"/>
<reference evidence="2" key="1">
    <citation type="submission" date="2019-11" db="EMBL/GenBank/DDBJ databases">
        <title>Microbial mats filling the niche in hypersaline microbial mats.</title>
        <authorList>
            <person name="Wong H.L."/>
            <person name="Macleod F.I."/>
            <person name="White R.A. III"/>
            <person name="Burns B.P."/>
        </authorList>
    </citation>
    <scope>NUCLEOTIDE SEQUENCE</scope>
    <source>
        <strain evidence="2">Bin_327</strain>
    </source>
</reference>
<keyword evidence="1" id="KW-0732">Signal</keyword>
<evidence type="ECO:0000256" key="1">
    <source>
        <dbReference type="SAM" id="SignalP"/>
    </source>
</evidence>
<dbReference type="EMBL" id="WJKJ01000179">
    <property type="protein sequence ID" value="MBD3364679.1"/>
    <property type="molecule type" value="Genomic_DNA"/>
</dbReference>
<sequence length="163" mass="17637">MKYMKYTVVAAIGVLLLSSCLPPSPDYGTARINQGWNLDVGGSLEVNIYTASSSSYSMLSVSGNAGFQYGFNDYFQLDGRFHFGPQIGPLFSDGIVLTPDLFLDFGLQVSLPLGKVTPAIHADLYPLSSLGVLLGLGDKEFLTFGGNVYPDWSLKYTVLMSMP</sequence>
<feature type="signal peptide" evidence="1">
    <location>
        <begin position="1"/>
        <end position="25"/>
    </location>
</feature>
<evidence type="ECO:0000313" key="2">
    <source>
        <dbReference type="EMBL" id="MBD3364679.1"/>
    </source>
</evidence>
<proteinExistence type="predicted"/>
<protein>
    <recommendedName>
        <fullName evidence="4">Lipoprotein</fullName>
    </recommendedName>
</protein>
<comment type="caution">
    <text evidence="2">The sequence shown here is derived from an EMBL/GenBank/DDBJ whole genome shotgun (WGS) entry which is preliminary data.</text>
</comment>
<dbReference type="Proteomes" id="UP000630660">
    <property type="component" value="Unassembled WGS sequence"/>
</dbReference>
<name>A0A9D5QCL2_UNCW3</name>
<gene>
    <name evidence="2" type="ORF">GF359_05640</name>
</gene>
<organism evidence="2 3">
    <name type="scientific">candidate division WOR-3 bacterium</name>
    <dbReference type="NCBI Taxonomy" id="2052148"/>
    <lineage>
        <taxon>Bacteria</taxon>
        <taxon>Bacteria division WOR-3</taxon>
    </lineage>
</organism>
<feature type="chain" id="PRO_5038767814" description="Lipoprotein" evidence="1">
    <location>
        <begin position="26"/>
        <end position="163"/>
    </location>
</feature>
<evidence type="ECO:0000313" key="3">
    <source>
        <dbReference type="Proteomes" id="UP000630660"/>
    </source>
</evidence>